<gene>
    <name evidence="1" type="ORF">DSM5745_02759</name>
</gene>
<dbReference type="InterPro" id="IPR050587">
    <property type="entry name" value="GNT1/Glycosyltrans_8"/>
</dbReference>
<dbReference type="RefSeq" id="XP_026605641.1">
    <property type="nucleotide sequence ID" value="XM_026744775.1"/>
</dbReference>
<dbReference type="GO" id="GO:0016757">
    <property type="term" value="F:glycosyltransferase activity"/>
    <property type="evidence" value="ECO:0007669"/>
    <property type="project" value="InterPro"/>
</dbReference>
<dbReference type="GeneID" id="38113129"/>
<accession>A0A3D8SIG2</accession>
<keyword evidence="2" id="KW-1185">Reference proteome</keyword>
<proteinExistence type="predicted"/>
<dbReference type="Pfam" id="PF01501">
    <property type="entry name" value="Glyco_transf_8"/>
    <property type="match status" value="1"/>
</dbReference>
<dbReference type="Gene3D" id="3.90.550.10">
    <property type="entry name" value="Spore Coat Polysaccharide Biosynthesis Protein SpsA, Chain A"/>
    <property type="match status" value="1"/>
</dbReference>
<evidence type="ECO:0000313" key="1">
    <source>
        <dbReference type="EMBL" id="RDW86117.1"/>
    </source>
</evidence>
<dbReference type="AlphaFoldDB" id="A0A3D8SIG2"/>
<dbReference type="InterPro" id="IPR002495">
    <property type="entry name" value="Glyco_trans_8"/>
</dbReference>
<comment type="caution">
    <text evidence="1">The sequence shown here is derived from an EMBL/GenBank/DDBJ whole genome shotgun (WGS) entry which is preliminary data.</text>
</comment>
<dbReference type="OrthoDB" id="2014201at2759"/>
<evidence type="ECO:0000313" key="2">
    <source>
        <dbReference type="Proteomes" id="UP000256690"/>
    </source>
</evidence>
<dbReference type="InterPro" id="IPR029044">
    <property type="entry name" value="Nucleotide-diphossugar_trans"/>
</dbReference>
<dbReference type="SUPFAM" id="SSF53448">
    <property type="entry name" value="Nucleotide-diphospho-sugar transferases"/>
    <property type="match status" value="1"/>
</dbReference>
<organism evidence="1 2">
    <name type="scientific">Aspergillus mulundensis</name>
    <dbReference type="NCBI Taxonomy" id="1810919"/>
    <lineage>
        <taxon>Eukaryota</taxon>
        <taxon>Fungi</taxon>
        <taxon>Dikarya</taxon>
        <taxon>Ascomycota</taxon>
        <taxon>Pezizomycotina</taxon>
        <taxon>Eurotiomycetes</taxon>
        <taxon>Eurotiomycetidae</taxon>
        <taxon>Eurotiales</taxon>
        <taxon>Aspergillaceae</taxon>
        <taxon>Aspergillus</taxon>
        <taxon>Aspergillus subgen. Nidulantes</taxon>
    </lineage>
</organism>
<dbReference type="Proteomes" id="UP000256690">
    <property type="component" value="Unassembled WGS sequence"/>
</dbReference>
<name>A0A3D8SIG2_9EURO</name>
<dbReference type="STRING" id="1810919.A0A3D8SIG2"/>
<dbReference type="CDD" id="cd02537">
    <property type="entry name" value="GT8_Glycogenin"/>
    <property type="match status" value="1"/>
</dbReference>
<reference evidence="1 2" key="1">
    <citation type="journal article" date="2018" name="IMA Fungus">
        <title>IMA Genome-F 9: Draft genome sequence of Annulohypoxylon stygium, Aspergillus mulundensis, Berkeleyomyces basicola (syn. Thielaviopsis basicola), Ceratocystis smalleyi, two Cercospora beticola strains, Coleophoma cylindrospora, Fusarium fracticaudum, Phialophora cf. hyalina, and Morchella septimelata.</title>
        <authorList>
            <person name="Wingfield B.D."/>
            <person name="Bills G.F."/>
            <person name="Dong Y."/>
            <person name="Huang W."/>
            <person name="Nel W.J."/>
            <person name="Swalarsk-Parry B.S."/>
            <person name="Vaghefi N."/>
            <person name="Wilken P.M."/>
            <person name="An Z."/>
            <person name="de Beer Z.W."/>
            <person name="De Vos L."/>
            <person name="Chen L."/>
            <person name="Duong T.A."/>
            <person name="Gao Y."/>
            <person name="Hammerbacher A."/>
            <person name="Kikkert J.R."/>
            <person name="Li Y."/>
            <person name="Li H."/>
            <person name="Li K."/>
            <person name="Li Q."/>
            <person name="Liu X."/>
            <person name="Ma X."/>
            <person name="Naidoo K."/>
            <person name="Pethybridge S.J."/>
            <person name="Sun J."/>
            <person name="Steenkamp E.T."/>
            <person name="van der Nest M.A."/>
            <person name="van Wyk S."/>
            <person name="Wingfield M.J."/>
            <person name="Xiong C."/>
            <person name="Yue Q."/>
            <person name="Zhang X."/>
        </authorList>
    </citation>
    <scope>NUCLEOTIDE SEQUENCE [LARGE SCALE GENOMIC DNA]</scope>
    <source>
        <strain evidence="1 2">DSM 5745</strain>
    </source>
</reference>
<sequence length="324" mass="36074">MALPSASTSASEPHPKKVWASLITTLSYLPGLLTLHHSLRLSKTAYPFIALYTPSFPPSGLEALHRRGIQTLPVPPVQPTSKPKHGYAHDPRFEDAWNKLVVFSLTQFERVVLLDGDMLVRRNMDELMDVGLAGHNGNDNGGGVVFAASHACACNPMKKAHYPGHWIPANCAFTTQHPAPDLAQTTGAPSASGVGMLNSGLLVVRPSQTHFATIQRFLDDAEKVDSYVFPDQELLSDAFKDQWVPLPYVYNALKTMRDPNVHGTIWRDEEIRNVHYIFVVKPWQETPPASIEEEAAKDVLNAWWWEVNADRQRNERERGIGDGI</sequence>
<evidence type="ECO:0008006" key="3">
    <source>
        <dbReference type="Google" id="ProtNLM"/>
    </source>
</evidence>
<protein>
    <recommendedName>
        <fullName evidence="3">Glycosyl transferase family protein</fullName>
    </recommendedName>
</protein>
<dbReference type="EMBL" id="PVWQ01000003">
    <property type="protein sequence ID" value="RDW86117.1"/>
    <property type="molecule type" value="Genomic_DNA"/>
</dbReference>
<dbReference type="PANTHER" id="PTHR11183">
    <property type="entry name" value="GLYCOGENIN SUBFAMILY MEMBER"/>
    <property type="match status" value="1"/>
</dbReference>